<reference evidence="20" key="1">
    <citation type="journal article" date="2020" name="mSystems">
        <title>Genome- and Community-Level Interaction Insights into Carbon Utilization and Element Cycling Functions of Hydrothermarchaeota in Hydrothermal Sediment.</title>
        <authorList>
            <person name="Zhou Z."/>
            <person name="Liu Y."/>
            <person name="Xu W."/>
            <person name="Pan J."/>
            <person name="Luo Z.H."/>
            <person name="Li M."/>
        </authorList>
    </citation>
    <scope>NUCLEOTIDE SEQUENCE [LARGE SCALE GENOMIC DNA]</scope>
    <source>
        <strain evidence="20">SpSt-143</strain>
    </source>
</reference>
<dbReference type="FunFam" id="2.40.33.10:FF:000001">
    <property type="entry name" value="Pyruvate kinase"/>
    <property type="match status" value="1"/>
</dbReference>
<evidence type="ECO:0000259" key="19">
    <source>
        <dbReference type="Pfam" id="PF02887"/>
    </source>
</evidence>
<comment type="cofactor">
    <cofactor evidence="2">
        <name>K(+)</name>
        <dbReference type="ChEBI" id="CHEBI:29103"/>
    </cofactor>
</comment>
<keyword evidence="8" id="KW-0479">Metal-binding</keyword>
<dbReference type="Gene3D" id="3.20.20.60">
    <property type="entry name" value="Phosphoenolpyruvate-binding domains"/>
    <property type="match status" value="1"/>
</dbReference>
<dbReference type="Pfam" id="PF00224">
    <property type="entry name" value="PK"/>
    <property type="match status" value="1"/>
</dbReference>
<dbReference type="GO" id="GO:0016301">
    <property type="term" value="F:kinase activity"/>
    <property type="evidence" value="ECO:0007669"/>
    <property type="project" value="UniProtKB-KW"/>
</dbReference>
<evidence type="ECO:0000256" key="9">
    <source>
        <dbReference type="ARBA" id="ARBA00022741"/>
    </source>
</evidence>
<dbReference type="SUPFAM" id="SSF51621">
    <property type="entry name" value="Phosphoenolpyruvate/pyruvate domain"/>
    <property type="match status" value="1"/>
</dbReference>
<feature type="coiled-coil region" evidence="17">
    <location>
        <begin position="41"/>
        <end position="68"/>
    </location>
</feature>
<dbReference type="FunFam" id="3.20.20.60:FF:000025">
    <property type="entry name" value="Pyruvate kinase"/>
    <property type="match status" value="1"/>
</dbReference>
<comment type="cofactor">
    <cofactor evidence="1">
        <name>Mg(2+)</name>
        <dbReference type="ChEBI" id="CHEBI:18420"/>
    </cofactor>
</comment>
<dbReference type="UniPathway" id="UPA00109">
    <property type="reaction ID" value="UER00188"/>
</dbReference>
<dbReference type="GO" id="GO:0030955">
    <property type="term" value="F:potassium ion binding"/>
    <property type="evidence" value="ECO:0007669"/>
    <property type="project" value="UniProtKB-UniRule"/>
</dbReference>
<evidence type="ECO:0000256" key="17">
    <source>
        <dbReference type="SAM" id="Coils"/>
    </source>
</evidence>
<gene>
    <name evidence="20" type="primary">pyk</name>
    <name evidence="20" type="ORF">ENO59_05930</name>
</gene>
<feature type="domain" description="Pyruvate kinase C-terminal" evidence="19">
    <location>
        <begin position="364"/>
        <end position="476"/>
    </location>
</feature>
<accession>A0A7V2B0K9</accession>
<dbReference type="InterPro" id="IPR015793">
    <property type="entry name" value="Pyrv_Knase_brl"/>
</dbReference>
<dbReference type="InterPro" id="IPR011037">
    <property type="entry name" value="Pyrv_Knase-like_insert_dom_sf"/>
</dbReference>
<evidence type="ECO:0000256" key="1">
    <source>
        <dbReference type="ARBA" id="ARBA00001946"/>
    </source>
</evidence>
<dbReference type="SUPFAM" id="SSF50800">
    <property type="entry name" value="PK beta-barrel domain-like"/>
    <property type="match status" value="1"/>
</dbReference>
<keyword evidence="17" id="KW-0175">Coiled coil</keyword>
<dbReference type="EC" id="2.7.1.40" evidence="5 15"/>
<evidence type="ECO:0000313" key="20">
    <source>
        <dbReference type="EMBL" id="HER96040.1"/>
    </source>
</evidence>
<evidence type="ECO:0000256" key="5">
    <source>
        <dbReference type="ARBA" id="ARBA00012142"/>
    </source>
</evidence>
<dbReference type="NCBIfam" id="NF004491">
    <property type="entry name" value="PRK05826.1"/>
    <property type="match status" value="1"/>
</dbReference>
<keyword evidence="7 16" id="KW-0808">Transferase</keyword>
<dbReference type="Gene3D" id="2.40.33.10">
    <property type="entry name" value="PK beta-barrel domain-like"/>
    <property type="match status" value="1"/>
</dbReference>
<comment type="pathway">
    <text evidence="3 16">Carbohydrate degradation; glycolysis; pyruvate from D-glyceraldehyde 3-phosphate: step 5/5.</text>
</comment>
<dbReference type="InterPro" id="IPR001697">
    <property type="entry name" value="Pyr_Knase"/>
</dbReference>
<dbReference type="InterPro" id="IPR015795">
    <property type="entry name" value="Pyrv_Knase_C"/>
</dbReference>
<dbReference type="AlphaFoldDB" id="A0A7V2B0K9"/>
<comment type="catalytic activity">
    <reaction evidence="16">
        <text>pyruvate + ATP = phosphoenolpyruvate + ADP + H(+)</text>
        <dbReference type="Rhea" id="RHEA:18157"/>
        <dbReference type="ChEBI" id="CHEBI:15361"/>
        <dbReference type="ChEBI" id="CHEBI:15378"/>
        <dbReference type="ChEBI" id="CHEBI:30616"/>
        <dbReference type="ChEBI" id="CHEBI:58702"/>
        <dbReference type="ChEBI" id="CHEBI:456216"/>
        <dbReference type="EC" id="2.7.1.40"/>
    </reaction>
</comment>
<dbReference type="InterPro" id="IPR015806">
    <property type="entry name" value="Pyrv_Knase_insert_dom_sf"/>
</dbReference>
<organism evidence="20">
    <name type="scientific">Rhodothermus marinus</name>
    <name type="common">Rhodothermus obamensis</name>
    <dbReference type="NCBI Taxonomy" id="29549"/>
    <lineage>
        <taxon>Bacteria</taxon>
        <taxon>Pseudomonadati</taxon>
        <taxon>Rhodothermota</taxon>
        <taxon>Rhodothermia</taxon>
        <taxon>Rhodothermales</taxon>
        <taxon>Rhodothermaceae</taxon>
        <taxon>Rhodothermus</taxon>
    </lineage>
</organism>
<keyword evidence="14 20" id="KW-0670">Pyruvate</keyword>
<evidence type="ECO:0000256" key="6">
    <source>
        <dbReference type="ARBA" id="ARBA00018587"/>
    </source>
</evidence>
<keyword evidence="10 16" id="KW-0418">Kinase</keyword>
<protein>
    <recommendedName>
        <fullName evidence="6 15">Pyruvate kinase</fullName>
        <ecNumber evidence="5 15">2.7.1.40</ecNumber>
    </recommendedName>
</protein>
<dbReference type="Gene3D" id="3.40.1380.20">
    <property type="entry name" value="Pyruvate kinase, C-terminal domain"/>
    <property type="match status" value="1"/>
</dbReference>
<evidence type="ECO:0000256" key="2">
    <source>
        <dbReference type="ARBA" id="ARBA00001958"/>
    </source>
</evidence>
<evidence type="ECO:0000256" key="7">
    <source>
        <dbReference type="ARBA" id="ARBA00022679"/>
    </source>
</evidence>
<evidence type="ECO:0000256" key="15">
    <source>
        <dbReference type="NCBIfam" id="TIGR01064"/>
    </source>
</evidence>
<keyword evidence="9" id="KW-0547">Nucleotide-binding</keyword>
<feature type="domain" description="Pyruvate kinase barrel" evidence="18">
    <location>
        <begin position="3"/>
        <end position="324"/>
    </location>
</feature>
<dbReference type="InterPro" id="IPR040442">
    <property type="entry name" value="Pyrv_kinase-like_dom_sf"/>
</dbReference>
<dbReference type="PROSITE" id="PS00110">
    <property type="entry name" value="PYRUVATE_KINASE"/>
    <property type="match status" value="1"/>
</dbReference>
<dbReference type="GO" id="GO:0005524">
    <property type="term" value="F:ATP binding"/>
    <property type="evidence" value="ECO:0007669"/>
    <property type="project" value="UniProtKB-KW"/>
</dbReference>
<dbReference type="NCBIfam" id="NF004978">
    <property type="entry name" value="PRK06354.1"/>
    <property type="match status" value="1"/>
</dbReference>
<evidence type="ECO:0000256" key="4">
    <source>
        <dbReference type="ARBA" id="ARBA00008663"/>
    </source>
</evidence>
<dbReference type="PRINTS" id="PR01050">
    <property type="entry name" value="PYRUVTKNASE"/>
</dbReference>
<sequence length="480" mass="52427">MDRCTKIVCTLGPSSSDRETIRKLIQAGMDVARLNFSHGTHEEHRQRIEIVREEAQKLGREVAILQDLQGPKIRIGDVEGGGVLVHEGQRLVLTSRAERADGRSRIYINYPTLAQDVEVGGRILLDDGLLELAVVAVSDEDVITEVVVGGPLRSRKGVNLPHIRHSSPSLTEKDLRDLDFGLRMEVDLIALSFVRSEADVADLIRRVRDSGKQVGVIAKIEKPEAVAKIDQILAQADGIMVARGDLGIEMPLAQVPAVQKRIIRKCLAAAKPVITATQMLESMIDNPRPTRAEASDVANAVLDGSDALMLSAETASGKYPVRVVQVMDEIIRQAERFRREVHESEGRWLMTPRSATETAEAVTEAIGYTACQLAEQVGAVAIACLTATGNTARRIARHRPSVPVYAFTDNPRVATQLGLLWGTKAFAIPFQRDTDQGVQLVHRLLREHGLVASGDLVVITAGMPLPAKGRTNMVHVSRIE</sequence>
<name>A0A7V2B0K9_RHOMR</name>
<keyword evidence="12 16" id="KW-0460">Magnesium</keyword>
<dbReference type="Pfam" id="PF02887">
    <property type="entry name" value="PK_C"/>
    <property type="match status" value="1"/>
</dbReference>
<evidence type="ECO:0000259" key="18">
    <source>
        <dbReference type="Pfam" id="PF00224"/>
    </source>
</evidence>
<keyword evidence="13 16" id="KW-0324">Glycolysis</keyword>
<dbReference type="PANTHER" id="PTHR11817">
    <property type="entry name" value="PYRUVATE KINASE"/>
    <property type="match status" value="1"/>
</dbReference>
<proteinExistence type="inferred from homology"/>
<evidence type="ECO:0000256" key="3">
    <source>
        <dbReference type="ARBA" id="ARBA00004997"/>
    </source>
</evidence>
<dbReference type="InterPro" id="IPR015813">
    <property type="entry name" value="Pyrv/PenolPyrv_kinase-like_dom"/>
</dbReference>
<dbReference type="GO" id="GO:0004743">
    <property type="term" value="F:pyruvate kinase activity"/>
    <property type="evidence" value="ECO:0007669"/>
    <property type="project" value="UniProtKB-UniRule"/>
</dbReference>
<evidence type="ECO:0000256" key="14">
    <source>
        <dbReference type="ARBA" id="ARBA00023317"/>
    </source>
</evidence>
<evidence type="ECO:0000256" key="16">
    <source>
        <dbReference type="RuleBase" id="RU000504"/>
    </source>
</evidence>
<evidence type="ECO:0000256" key="12">
    <source>
        <dbReference type="ARBA" id="ARBA00022842"/>
    </source>
</evidence>
<evidence type="ECO:0000256" key="10">
    <source>
        <dbReference type="ARBA" id="ARBA00022777"/>
    </source>
</evidence>
<dbReference type="GO" id="GO:0000287">
    <property type="term" value="F:magnesium ion binding"/>
    <property type="evidence" value="ECO:0007669"/>
    <property type="project" value="UniProtKB-UniRule"/>
</dbReference>
<evidence type="ECO:0000256" key="11">
    <source>
        <dbReference type="ARBA" id="ARBA00022840"/>
    </source>
</evidence>
<dbReference type="InterPro" id="IPR036918">
    <property type="entry name" value="Pyrv_Knase_C_sf"/>
</dbReference>
<comment type="similarity">
    <text evidence="4 16">Belongs to the pyruvate kinase family.</text>
</comment>
<evidence type="ECO:0000256" key="13">
    <source>
        <dbReference type="ARBA" id="ARBA00023152"/>
    </source>
</evidence>
<evidence type="ECO:0000256" key="8">
    <source>
        <dbReference type="ARBA" id="ARBA00022723"/>
    </source>
</evidence>
<dbReference type="SUPFAM" id="SSF52935">
    <property type="entry name" value="PK C-terminal domain-like"/>
    <property type="match status" value="1"/>
</dbReference>
<dbReference type="EMBL" id="DSGB01000004">
    <property type="protein sequence ID" value="HER96040.1"/>
    <property type="molecule type" value="Genomic_DNA"/>
</dbReference>
<comment type="caution">
    <text evidence="20">The sequence shown here is derived from an EMBL/GenBank/DDBJ whole genome shotgun (WGS) entry which is preliminary data.</text>
</comment>
<keyword evidence="11" id="KW-0067">ATP-binding</keyword>
<dbReference type="NCBIfam" id="TIGR01064">
    <property type="entry name" value="pyruv_kin"/>
    <property type="match status" value="1"/>
</dbReference>
<dbReference type="InterPro" id="IPR018209">
    <property type="entry name" value="Pyrv_Knase_AS"/>
</dbReference>